<keyword evidence="3" id="KW-1185">Reference proteome</keyword>
<sequence>MAATARSDGVPGPAGGLRGGTVQAEHVVAEPAATGHPGRVPQRRGTIGVTGERGRPFEPLPGLAQQVAGEGRFGQGRGETAGARTPLRPVGGPGKGGPQVLRHRVEPHAPVRAPGSGELQRAGRTPIRVTAPDDASSPRRQTSRTSSTPTCCRGTSCS</sequence>
<name>A0ABN3JJ89_9ACTN</name>
<proteinExistence type="predicted"/>
<dbReference type="Proteomes" id="UP001501638">
    <property type="component" value="Unassembled WGS sequence"/>
</dbReference>
<feature type="compositionally biased region" description="Low complexity" evidence="1">
    <location>
        <begin position="138"/>
        <end position="158"/>
    </location>
</feature>
<evidence type="ECO:0000256" key="1">
    <source>
        <dbReference type="SAM" id="MobiDB-lite"/>
    </source>
</evidence>
<feature type="region of interest" description="Disordered" evidence="1">
    <location>
        <begin position="1"/>
        <end position="158"/>
    </location>
</feature>
<organism evidence="2 3">
    <name type="scientific">Streptomyces macrosporus</name>
    <dbReference type="NCBI Taxonomy" id="44032"/>
    <lineage>
        <taxon>Bacteria</taxon>
        <taxon>Bacillati</taxon>
        <taxon>Actinomycetota</taxon>
        <taxon>Actinomycetes</taxon>
        <taxon>Kitasatosporales</taxon>
        <taxon>Streptomycetaceae</taxon>
        <taxon>Streptomyces</taxon>
    </lineage>
</organism>
<reference evidence="2 3" key="1">
    <citation type="journal article" date="2019" name="Int. J. Syst. Evol. Microbiol.">
        <title>The Global Catalogue of Microorganisms (GCM) 10K type strain sequencing project: providing services to taxonomists for standard genome sequencing and annotation.</title>
        <authorList>
            <consortium name="The Broad Institute Genomics Platform"/>
            <consortium name="The Broad Institute Genome Sequencing Center for Infectious Disease"/>
            <person name="Wu L."/>
            <person name="Ma J."/>
        </authorList>
    </citation>
    <scope>NUCLEOTIDE SEQUENCE [LARGE SCALE GENOMIC DNA]</scope>
    <source>
        <strain evidence="2 3">JCM 6305</strain>
    </source>
</reference>
<comment type="caution">
    <text evidence="2">The sequence shown here is derived from an EMBL/GenBank/DDBJ whole genome shotgun (WGS) entry which is preliminary data.</text>
</comment>
<dbReference type="EMBL" id="BAAASZ010000011">
    <property type="protein sequence ID" value="GAA2432065.1"/>
    <property type="molecule type" value="Genomic_DNA"/>
</dbReference>
<evidence type="ECO:0000313" key="2">
    <source>
        <dbReference type="EMBL" id="GAA2432065.1"/>
    </source>
</evidence>
<gene>
    <name evidence="2" type="ORF">GCM10010405_13720</name>
</gene>
<accession>A0ABN3JJ89</accession>
<protein>
    <submittedName>
        <fullName evidence="2">Uncharacterized protein</fullName>
    </submittedName>
</protein>
<evidence type="ECO:0000313" key="3">
    <source>
        <dbReference type="Proteomes" id="UP001501638"/>
    </source>
</evidence>